<protein>
    <submittedName>
        <fullName evidence="2">Uncharacterized protein</fullName>
    </submittedName>
</protein>
<evidence type="ECO:0000313" key="2">
    <source>
        <dbReference type="EMBL" id="CAA9578403.1"/>
    </source>
</evidence>
<feature type="compositionally biased region" description="Basic residues" evidence="1">
    <location>
        <begin position="43"/>
        <end position="54"/>
    </location>
</feature>
<reference evidence="2" key="1">
    <citation type="submission" date="2020-02" db="EMBL/GenBank/DDBJ databases">
        <authorList>
            <person name="Meier V. D."/>
        </authorList>
    </citation>
    <scope>NUCLEOTIDE SEQUENCE</scope>
    <source>
        <strain evidence="2">AVDCRST_MAG49</strain>
    </source>
</reference>
<feature type="non-terminal residue" evidence="2">
    <location>
        <position position="1"/>
    </location>
</feature>
<name>A0A6J4VHE1_9BACT</name>
<accession>A0A6J4VHE1</accession>
<dbReference type="AlphaFoldDB" id="A0A6J4VHE1"/>
<organism evidence="2">
    <name type="scientific">uncultured Thermomicrobiales bacterium</name>
    <dbReference type="NCBI Taxonomy" id="1645740"/>
    <lineage>
        <taxon>Bacteria</taxon>
        <taxon>Pseudomonadati</taxon>
        <taxon>Thermomicrobiota</taxon>
        <taxon>Thermomicrobia</taxon>
        <taxon>Thermomicrobiales</taxon>
        <taxon>environmental samples</taxon>
    </lineage>
</organism>
<feature type="non-terminal residue" evidence="2">
    <location>
        <position position="85"/>
    </location>
</feature>
<gene>
    <name evidence="2" type="ORF">AVDCRST_MAG49-4506</name>
</gene>
<evidence type="ECO:0000256" key="1">
    <source>
        <dbReference type="SAM" id="MobiDB-lite"/>
    </source>
</evidence>
<dbReference type="EMBL" id="CADCWG010000317">
    <property type="protein sequence ID" value="CAA9578403.1"/>
    <property type="molecule type" value="Genomic_DNA"/>
</dbReference>
<proteinExistence type="predicted"/>
<feature type="region of interest" description="Disordered" evidence="1">
    <location>
        <begin position="40"/>
        <end position="85"/>
    </location>
</feature>
<sequence length="85" mass="9367">GDDARSTTTGRTGPRAVVPVTVWTQRPVARHADGRLVRLRDVRRGRHAGRRHRPGTAPAGRTDGRHRRALTDRRRTHGPGLGALL</sequence>